<evidence type="ECO:0000313" key="2">
    <source>
        <dbReference type="Proteomes" id="UP001638806"/>
    </source>
</evidence>
<keyword evidence="2" id="KW-1185">Reference proteome</keyword>
<dbReference type="EMBL" id="JBGNUJ010000010">
    <property type="protein sequence ID" value="KAL3954890.1"/>
    <property type="molecule type" value="Genomic_DNA"/>
</dbReference>
<gene>
    <name evidence="1" type="ORF">ACCO45_010453</name>
</gene>
<proteinExistence type="predicted"/>
<evidence type="ECO:0000313" key="1">
    <source>
        <dbReference type="EMBL" id="KAL3954890.1"/>
    </source>
</evidence>
<sequence>MLRLHDGTACLVRALARELLPLSAASAMVSRAMHLRFLECPWPWTRECRVFLWAVSTSGLSVSRVNGVIKANVCHGVAQRRLTSGRACQAKCSAPRHAPRPHHPAAPQEHSRFWGCITVEVERGSTANAQSAKLPDLIASIADDKDVSHEIIRGADCRGPP</sequence>
<name>A0ACC4DHW6_PURLI</name>
<protein>
    <submittedName>
        <fullName evidence="1">Uncharacterized protein</fullName>
    </submittedName>
</protein>
<organism evidence="1 2">
    <name type="scientific">Purpureocillium lilacinum</name>
    <name type="common">Paecilomyces lilacinus</name>
    <dbReference type="NCBI Taxonomy" id="33203"/>
    <lineage>
        <taxon>Eukaryota</taxon>
        <taxon>Fungi</taxon>
        <taxon>Dikarya</taxon>
        <taxon>Ascomycota</taxon>
        <taxon>Pezizomycotina</taxon>
        <taxon>Sordariomycetes</taxon>
        <taxon>Hypocreomycetidae</taxon>
        <taxon>Hypocreales</taxon>
        <taxon>Ophiocordycipitaceae</taxon>
        <taxon>Purpureocillium</taxon>
    </lineage>
</organism>
<accession>A0ACC4DHW6</accession>
<dbReference type="Proteomes" id="UP001638806">
    <property type="component" value="Unassembled WGS sequence"/>
</dbReference>
<reference evidence="1" key="1">
    <citation type="submission" date="2024-12" db="EMBL/GenBank/DDBJ databases">
        <title>Comparative genomics and development of molecular markers within Purpureocillium lilacinum and among Purpureocillium species.</title>
        <authorList>
            <person name="Yeh Z.-Y."/>
            <person name="Ni N.-T."/>
            <person name="Lo P.-H."/>
            <person name="Mushyakhwo K."/>
            <person name="Lin C.-F."/>
            <person name="Nai Y.-S."/>
        </authorList>
    </citation>
    <scope>NUCLEOTIDE SEQUENCE</scope>
    <source>
        <strain evidence="1">NCHU-NPUST-175</strain>
    </source>
</reference>
<comment type="caution">
    <text evidence="1">The sequence shown here is derived from an EMBL/GenBank/DDBJ whole genome shotgun (WGS) entry which is preliminary data.</text>
</comment>